<dbReference type="EMBL" id="SJPF01000002">
    <property type="protein sequence ID" value="TWT34140.1"/>
    <property type="molecule type" value="Genomic_DNA"/>
</dbReference>
<keyword evidence="2" id="KW-1185">Reference proteome</keyword>
<dbReference type="Proteomes" id="UP000318878">
    <property type="component" value="Unassembled WGS sequence"/>
</dbReference>
<sequence>MDKQQAADFARWERVTVGGDNRRCHDLVGPSGVACFRSRYGGGAAGGNAARDP</sequence>
<reference evidence="1 2" key="1">
    <citation type="submission" date="2019-02" db="EMBL/GenBank/DDBJ databases">
        <title>Deep-cultivation of Planctomycetes and their phenomic and genomic characterization uncovers novel biology.</title>
        <authorList>
            <person name="Wiegand S."/>
            <person name="Jogler M."/>
            <person name="Boedeker C."/>
            <person name="Pinto D."/>
            <person name="Vollmers J."/>
            <person name="Rivas-Marin E."/>
            <person name="Kohn T."/>
            <person name="Peeters S.H."/>
            <person name="Heuer A."/>
            <person name="Rast P."/>
            <person name="Oberbeckmann S."/>
            <person name="Bunk B."/>
            <person name="Jeske O."/>
            <person name="Meyerdierks A."/>
            <person name="Storesund J.E."/>
            <person name="Kallscheuer N."/>
            <person name="Luecker S."/>
            <person name="Lage O.M."/>
            <person name="Pohl T."/>
            <person name="Merkel B.J."/>
            <person name="Hornburger P."/>
            <person name="Mueller R.-W."/>
            <person name="Bruemmer F."/>
            <person name="Labrenz M."/>
            <person name="Spormann A.M."/>
            <person name="Op Den Camp H."/>
            <person name="Overmann J."/>
            <person name="Amann R."/>
            <person name="Jetten M.S.M."/>
            <person name="Mascher T."/>
            <person name="Medema M.H."/>
            <person name="Devos D.P."/>
            <person name="Kaster A.-K."/>
            <person name="Ovreas L."/>
            <person name="Rohde M."/>
            <person name="Galperin M.Y."/>
            <person name="Jogler C."/>
        </authorList>
    </citation>
    <scope>NUCLEOTIDE SEQUENCE [LARGE SCALE GENOMIC DNA]</scope>
    <source>
        <strain evidence="1 2">Enr8</strain>
    </source>
</reference>
<evidence type="ECO:0000313" key="2">
    <source>
        <dbReference type="Proteomes" id="UP000318878"/>
    </source>
</evidence>
<gene>
    <name evidence="1" type="ORF">Enr8_15330</name>
</gene>
<proteinExistence type="predicted"/>
<evidence type="ECO:0000313" key="1">
    <source>
        <dbReference type="EMBL" id="TWT34140.1"/>
    </source>
</evidence>
<name>A0A5C5V7T9_9BACT</name>
<protein>
    <submittedName>
        <fullName evidence="1">Uncharacterized protein</fullName>
    </submittedName>
</protein>
<comment type="caution">
    <text evidence="1">The sequence shown here is derived from an EMBL/GenBank/DDBJ whole genome shotgun (WGS) entry which is preliminary data.</text>
</comment>
<organism evidence="1 2">
    <name type="scientific">Blastopirellula retiformator</name>
    <dbReference type="NCBI Taxonomy" id="2527970"/>
    <lineage>
        <taxon>Bacteria</taxon>
        <taxon>Pseudomonadati</taxon>
        <taxon>Planctomycetota</taxon>
        <taxon>Planctomycetia</taxon>
        <taxon>Pirellulales</taxon>
        <taxon>Pirellulaceae</taxon>
        <taxon>Blastopirellula</taxon>
    </lineage>
</organism>
<accession>A0A5C5V7T9</accession>
<dbReference type="AlphaFoldDB" id="A0A5C5V7T9"/>